<dbReference type="Proteomes" id="UP001569904">
    <property type="component" value="Unassembled WGS sequence"/>
</dbReference>
<feature type="region of interest" description="Disordered" evidence="1">
    <location>
        <begin position="1"/>
        <end position="36"/>
    </location>
</feature>
<sequence>MERDPQPEAVLEPPGSADRTSPDPTGATPFTITGDSLKGPAAEDAVRCLAIEVLSRRPGTTTELVLSRPDAWRLLGIDVGTLQEDRVPGLVLTEGLEQTRAVLTRQAGSRRILITYDVEAEGFREFLNRGQPAVISLSSSTETSIADEHDGEATGNAVVATEIDRRAPLSKDDAFTQLMAMPTIARLSRP</sequence>
<dbReference type="EMBL" id="JAXCEH010000003">
    <property type="protein sequence ID" value="MFA1553547.1"/>
    <property type="molecule type" value="Genomic_DNA"/>
</dbReference>
<protein>
    <submittedName>
        <fullName evidence="2">Uncharacterized protein</fullName>
    </submittedName>
</protein>
<evidence type="ECO:0000313" key="2">
    <source>
        <dbReference type="EMBL" id="MFA1553547.1"/>
    </source>
</evidence>
<accession>A0ABV4QSH1</accession>
<keyword evidence="3" id="KW-1185">Reference proteome</keyword>
<evidence type="ECO:0000313" key="3">
    <source>
        <dbReference type="Proteomes" id="UP001569904"/>
    </source>
</evidence>
<evidence type="ECO:0000256" key="1">
    <source>
        <dbReference type="SAM" id="MobiDB-lite"/>
    </source>
</evidence>
<feature type="compositionally biased region" description="Polar residues" evidence="1">
    <location>
        <begin position="18"/>
        <end position="34"/>
    </location>
</feature>
<comment type="caution">
    <text evidence="2">The sequence shown here is derived from an EMBL/GenBank/DDBJ whole genome shotgun (WGS) entry which is preliminary data.</text>
</comment>
<reference evidence="2 3" key="1">
    <citation type="submission" date="2023-11" db="EMBL/GenBank/DDBJ databases">
        <title>Actinomadura monticuli sp. nov., isolated from volcanic ash.</title>
        <authorList>
            <person name="Lee S.D."/>
            <person name="Yang H."/>
            <person name="Kim I.S."/>
        </authorList>
    </citation>
    <scope>NUCLEOTIDE SEQUENCE [LARGE SCALE GENOMIC DNA]</scope>
    <source>
        <strain evidence="2 3">DSM 45346</strain>
    </source>
</reference>
<name>A0ABV4QSH1_9ACTN</name>
<gene>
    <name evidence="2" type="ORF">SM436_07575</name>
</gene>
<dbReference type="RefSeq" id="WP_371939940.1">
    <property type="nucleotide sequence ID" value="NZ_JAXCEH010000003.1"/>
</dbReference>
<organism evidence="2 3">
    <name type="scientific">Actinomadura chokoriensis</name>
    <dbReference type="NCBI Taxonomy" id="454156"/>
    <lineage>
        <taxon>Bacteria</taxon>
        <taxon>Bacillati</taxon>
        <taxon>Actinomycetota</taxon>
        <taxon>Actinomycetes</taxon>
        <taxon>Streptosporangiales</taxon>
        <taxon>Thermomonosporaceae</taxon>
        <taxon>Actinomadura</taxon>
    </lineage>
</organism>
<proteinExistence type="predicted"/>